<evidence type="ECO:0000313" key="3">
    <source>
        <dbReference type="EMBL" id="CAE1272798.1"/>
    </source>
</evidence>
<keyword evidence="1" id="KW-1133">Transmembrane helix</keyword>
<protein>
    <submittedName>
        <fullName evidence="3">AKAP7</fullName>
    </submittedName>
</protein>
<proteinExistence type="predicted"/>
<dbReference type="Pfam" id="PF10469">
    <property type="entry name" value="AKAP7_NLS"/>
    <property type="match status" value="1"/>
</dbReference>
<evidence type="ECO:0000259" key="2">
    <source>
        <dbReference type="Pfam" id="PF10469"/>
    </source>
</evidence>
<dbReference type="OrthoDB" id="277832at2759"/>
<name>A0A812CPY9_ACAPH</name>
<feature type="transmembrane region" description="Helical" evidence="1">
    <location>
        <begin position="387"/>
        <end position="406"/>
    </location>
</feature>
<dbReference type="InterPro" id="IPR009097">
    <property type="entry name" value="Cyclic_Pdiesterase"/>
</dbReference>
<dbReference type="InterPro" id="IPR052641">
    <property type="entry name" value="AKAP7_isoform_gamma"/>
</dbReference>
<accession>A0A812CPY9</accession>
<evidence type="ECO:0000313" key="4">
    <source>
        <dbReference type="Proteomes" id="UP000597762"/>
    </source>
</evidence>
<comment type="caution">
    <text evidence="3">The sequence shown here is derived from an EMBL/GenBank/DDBJ whole genome shotgun (WGS) entry which is preliminary data.</text>
</comment>
<dbReference type="SUPFAM" id="SSF55144">
    <property type="entry name" value="LigT-like"/>
    <property type="match status" value="1"/>
</dbReference>
<keyword evidence="1" id="KW-0472">Membrane</keyword>
<dbReference type="Gene3D" id="3.90.1140.10">
    <property type="entry name" value="Cyclic phosphodiesterase"/>
    <property type="match status" value="1"/>
</dbReference>
<gene>
    <name evidence="3" type="ORF">SPHA_37832</name>
</gene>
<dbReference type="EMBL" id="CAHIKZ030001700">
    <property type="protein sequence ID" value="CAE1272798.1"/>
    <property type="molecule type" value="Genomic_DNA"/>
</dbReference>
<feature type="transmembrane region" description="Helical" evidence="1">
    <location>
        <begin position="412"/>
        <end position="437"/>
    </location>
</feature>
<sequence>MTHFLYKLWRTSRLVSSRIFLDSQTGFALIARSYIQMEWSSDADTSFSSLNPISSKEDISTSLISSTSDVITGLHVNTPFSSPLSTNLSTCSSLPQDDQNCRKSKILPQSLLLSVTKKVRDGTVSKSEIGSNDLTSSNNFLSQLSPLSANSFDSSSRFVNAIDSNTSDIDSNSSQLAVKVEVSVDGEDKILCTNSDTSICTIYSDDETRNKLKIEKPAKRIPNYFISIQFSDPEIYRSLKEVHKSVMKKNGNYSLAVVPLHSLHMTLAVMRLENEEDMACAKSALNRCGDELRPKYTDELLELPLQGLGNFRHSVVFAKVHPGEHVAKLEEIADVVQKKFCEEGLVDDKRDFTPHVTVLKLSRVGKKLTKKTGLKKIYPDIYEDHKLSGIFFIFFFFSFFYFTFFFPFSFLIFFFFFALLFFFFFALLFFFFSCAFFTL</sequence>
<keyword evidence="4" id="KW-1185">Reference proteome</keyword>
<dbReference type="AlphaFoldDB" id="A0A812CPY9"/>
<dbReference type="PANTHER" id="PTHR15934">
    <property type="entry name" value="RNA 2',3'-CYCLIC PHOSPHODIESTERASE"/>
    <property type="match status" value="1"/>
</dbReference>
<keyword evidence="1" id="KW-0812">Transmembrane</keyword>
<dbReference type="GO" id="GO:0010738">
    <property type="term" value="P:regulation of protein kinase A signaling"/>
    <property type="evidence" value="ECO:0007669"/>
    <property type="project" value="TreeGrafter"/>
</dbReference>
<reference evidence="3" key="1">
    <citation type="submission" date="2021-01" db="EMBL/GenBank/DDBJ databases">
        <authorList>
            <person name="Li R."/>
            <person name="Bekaert M."/>
        </authorList>
    </citation>
    <scope>NUCLEOTIDE SEQUENCE</scope>
    <source>
        <strain evidence="3">Farmed</strain>
    </source>
</reference>
<organism evidence="3 4">
    <name type="scientific">Acanthosepion pharaonis</name>
    <name type="common">Pharaoh cuttlefish</name>
    <name type="synonym">Sepia pharaonis</name>
    <dbReference type="NCBI Taxonomy" id="158019"/>
    <lineage>
        <taxon>Eukaryota</taxon>
        <taxon>Metazoa</taxon>
        <taxon>Spiralia</taxon>
        <taxon>Lophotrochozoa</taxon>
        <taxon>Mollusca</taxon>
        <taxon>Cephalopoda</taxon>
        <taxon>Coleoidea</taxon>
        <taxon>Decapodiformes</taxon>
        <taxon>Sepiida</taxon>
        <taxon>Sepiina</taxon>
        <taxon>Sepiidae</taxon>
        <taxon>Acanthosepion</taxon>
    </lineage>
</organism>
<dbReference type="InterPro" id="IPR019510">
    <property type="entry name" value="AKAP7-like_phosphoesterase"/>
</dbReference>
<dbReference type="GO" id="GO:0034237">
    <property type="term" value="F:protein kinase A regulatory subunit binding"/>
    <property type="evidence" value="ECO:0007669"/>
    <property type="project" value="TreeGrafter"/>
</dbReference>
<evidence type="ECO:0000256" key="1">
    <source>
        <dbReference type="SAM" id="Phobius"/>
    </source>
</evidence>
<feature type="domain" description="A-kinase anchor protein 7-like phosphoesterase" evidence="2">
    <location>
        <begin position="222"/>
        <end position="379"/>
    </location>
</feature>
<dbReference type="PANTHER" id="PTHR15934:SF2">
    <property type="entry name" value="A-KINASE ANCHOR PROTEIN 7-LIKE PHOSPHOESTERASE DOMAIN-CONTAINING PROTEIN"/>
    <property type="match status" value="1"/>
</dbReference>
<dbReference type="Proteomes" id="UP000597762">
    <property type="component" value="Unassembled WGS sequence"/>
</dbReference>
<dbReference type="GO" id="GO:0005829">
    <property type="term" value="C:cytosol"/>
    <property type="evidence" value="ECO:0007669"/>
    <property type="project" value="TreeGrafter"/>
</dbReference>